<keyword evidence="2" id="KW-1185">Reference proteome</keyword>
<accession>A0A2T3AIG9</accession>
<gene>
    <name evidence="1" type="ORF">BD289DRAFT_48055</name>
</gene>
<dbReference type="InParanoid" id="A0A2T3AIG9"/>
<dbReference type="EMBL" id="KZ678385">
    <property type="protein sequence ID" value="PSR99245.1"/>
    <property type="molecule type" value="Genomic_DNA"/>
</dbReference>
<name>A0A2T3AIG9_9PEZI</name>
<dbReference type="AlphaFoldDB" id="A0A2T3AIG9"/>
<proteinExistence type="predicted"/>
<evidence type="ECO:0000313" key="2">
    <source>
        <dbReference type="Proteomes" id="UP000241462"/>
    </source>
</evidence>
<protein>
    <submittedName>
        <fullName evidence="1">Uncharacterized protein</fullName>
    </submittedName>
</protein>
<dbReference type="Proteomes" id="UP000241462">
    <property type="component" value="Unassembled WGS sequence"/>
</dbReference>
<evidence type="ECO:0000313" key="1">
    <source>
        <dbReference type="EMBL" id="PSR99245.1"/>
    </source>
</evidence>
<sequence>MAIAPSRDMNWSAAARIQLHSRSGKYNKYSVRVLFTAPFTITSVCRFGAKKVSRVPAAYSAGPQQTQGQHHHESKVHWYRRTRRLRSYSRAIREPGHIPECDSRDGYPVAQFCRLAFPFRLHLHGWLVIWTSFWRLNGTHWIILLNVHAMAKNHKRSRSAWSRLWILGCWHRDMCAAGGPM</sequence>
<reference evidence="1 2" key="1">
    <citation type="journal article" date="2018" name="Mycol. Prog.">
        <title>Coniella lustricola, a new species from submerged detritus.</title>
        <authorList>
            <person name="Raudabaugh D.B."/>
            <person name="Iturriaga T."/>
            <person name="Carver A."/>
            <person name="Mondo S."/>
            <person name="Pangilinan J."/>
            <person name="Lipzen A."/>
            <person name="He G."/>
            <person name="Amirebrahimi M."/>
            <person name="Grigoriev I.V."/>
            <person name="Miller A.N."/>
        </authorList>
    </citation>
    <scope>NUCLEOTIDE SEQUENCE [LARGE SCALE GENOMIC DNA]</scope>
    <source>
        <strain evidence="1 2">B22-T-1</strain>
    </source>
</reference>
<organism evidence="1 2">
    <name type="scientific">Coniella lustricola</name>
    <dbReference type="NCBI Taxonomy" id="2025994"/>
    <lineage>
        <taxon>Eukaryota</taxon>
        <taxon>Fungi</taxon>
        <taxon>Dikarya</taxon>
        <taxon>Ascomycota</taxon>
        <taxon>Pezizomycotina</taxon>
        <taxon>Sordariomycetes</taxon>
        <taxon>Sordariomycetidae</taxon>
        <taxon>Diaporthales</taxon>
        <taxon>Schizoparmaceae</taxon>
        <taxon>Coniella</taxon>
    </lineage>
</organism>